<feature type="domain" description="KOW" evidence="13">
    <location>
        <begin position="442"/>
        <end position="469"/>
    </location>
</feature>
<dbReference type="Pfam" id="PF23042">
    <property type="entry name" value="KOW1_SPT5"/>
    <property type="match status" value="1"/>
</dbReference>
<keyword evidence="7" id="KW-0010">Activator</keyword>
<evidence type="ECO:0000313" key="14">
    <source>
        <dbReference type="EMBL" id="GAU37695.1"/>
    </source>
</evidence>
<accession>A0A2Z6NP68</accession>
<dbReference type="GO" id="GO:0003729">
    <property type="term" value="F:mRNA binding"/>
    <property type="evidence" value="ECO:0007669"/>
    <property type="project" value="TreeGrafter"/>
</dbReference>
<evidence type="ECO:0000259" key="12">
    <source>
        <dbReference type="SMART" id="SM00738"/>
    </source>
</evidence>
<organism evidence="14 15">
    <name type="scientific">Trifolium subterraneum</name>
    <name type="common">Subterranean clover</name>
    <dbReference type="NCBI Taxonomy" id="3900"/>
    <lineage>
        <taxon>Eukaryota</taxon>
        <taxon>Viridiplantae</taxon>
        <taxon>Streptophyta</taxon>
        <taxon>Embryophyta</taxon>
        <taxon>Tracheophyta</taxon>
        <taxon>Spermatophyta</taxon>
        <taxon>Magnoliopsida</taxon>
        <taxon>eudicotyledons</taxon>
        <taxon>Gunneridae</taxon>
        <taxon>Pentapetalae</taxon>
        <taxon>rosids</taxon>
        <taxon>fabids</taxon>
        <taxon>Fabales</taxon>
        <taxon>Fabaceae</taxon>
        <taxon>Papilionoideae</taxon>
        <taxon>50 kb inversion clade</taxon>
        <taxon>NPAAA clade</taxon>
        <taxon>Hologalegina</taxon>
        <taxon>IRL clade</taxon>
        <taxon>Trifolieae</taxon>
        <taxon>Trifolium</taxon>
    </lineage>
</organism>
<protein>
    <recommendedName>
        <fullName evidence="10">DRB sensitivity-inducing factor large subunit</fullName>
    </recommendedName>
</protein>
<dbReference type="GO" id="GO:0006368">
    <property type="term" value="P:transcription elongation by RNA polymerase II"/>
    <property type="evidence" value="ECO:0007669"/>
    <property type="project" value="TreeGrafter"/>
</dbReference>
<dbReference type="Pfam" id="PF03439">
    <property type="entry name" value="Spt5-NGN"/>
    <property type="match status" value="1"/>
</dbReference>
<evidence type="ECO:0000256" key="11">
    <source>
        <dbReference type="SAM" id="MobiDB-lite"/>
    </source>
</evidence>
<dbReference type="GO" id="GO:0006357">
    <property type="term" value="P:regulation of transcription by RNA polymerase II"/>
    <property type="evidence" value="ECO:0007669"/>
    <property type="project" value="InterPro"/>
</dbReference>
<dbReference type="FunFam" id="3.30.70.940:FF:000007">
    <property type="entry name" value="Transcription elongation factor SPT5"/>
    <property type="match status" value="1"/>
</dbReference>
<dbReference type="InterPro" id="IPR036735">
    <property type="entry name" value="NGN_dom_sf"/>
</dbReference>
<dbReference type="Pfam" id="PF11942">
    <property type="entry name" value="Spt5_N"/>
    <property type="match status" value="1"/>
</dbReference>
<dbReference type="InterPro" id="IPR014722">
    <property type="entry name" value="Rib_uL2_dom2"/>
</dbReference>
<feature type="region of interest" description="Disordered" evidence="11">
    <location>
        <begin position="612"/>
        <end position="636"/>
    </location>
</feature>
<dbReference type="InterPro" id="IPR005824">
    <property type="entry name" value="KOW"/>
</dbReference>
<dbReference type="AlphaFoldDB" id="A0A2Z6NP68"/>
<sequence>MKNRRGKHDVEEEEEEEDDYVRKRRKYQNSARFIDEEAEDDSDEEEEGESEDGYDDLIDDSPGIDDLPEEDGGRHRGPMHMLPPHQEDYEDIEAIERRVEERYRNISVDYHEEETTEIAQQSLLPSFSDPRMWLVKCAIGRERETAVCLIRKYMHTGSELQIKSAIALDHLKNYIYVEAYKEAHVREACKGLSNILNQKITLVPIKEMGDVLSVESRVIDLARDTWVKMKVGIYKGDLAKVVNVDNVRQRVTVKLIPRIDLQALANKLEGRQAVIKKAFVPPPRFMRVDEARKLHIRVDYKRDAFGEQFIAIGGKMFKDGFYYKTVAIKSISAQNIKPTFDELEKFYKPGESGDGFFASRKKHNFINEHGKFHKLGESGDGFFASRKKHNFIKGDVIVISKGDLKNLKGWVEKVDGDNVLIRPKEHGLTETIAVNIMQLCKYFELGNHVKVVSGAQEGVTGMVVHAEEHVLTLISDVTKEEIRVFADDAVESSEVTTGVTRIGDYEVHDRGGGLRSNGWGGRGSRDALSGVKSGNSENQKAANSKGGRRRLDALCGATVKVHQGPYKGHRGRVIGVQGTSVRLELESQMMPIIVDRNYISDNVAVTPYRDTSRYGMGSETPMHRSQTPLHPIMTPMRDPGDWKTTTCSGYTTTAAATIINVPVEGLK</sequence>
<dbReference type="InterPro" id="IPR022581">
    <property type="entry name" value="Spt5_N"/>
</dbReference>
<dbReference type="GO" id="GO:0032044">
    <property type="term" value="C:DSIF complex"/>
    <property type="evidence" value="ECO:0007669"/>
    <property type="project" value="TreeGrafter"/>
</dbReference>
<feature type="domain" description="KOW" evidence="13">
    <location>
        <begin position="220"/>
        <end position="247"/>
    </location>
</feature>
<dbReference type="Pfam" id="PF23290">
    <property type="entry name" value="KOW5_SPT5"/>
    <property type="match status" value="1"/>
</dbReference>
<keyword evidence="8" id="KW-0804">Transcription</keyword>
<evidence type="ECO:0000313" key="15">
    <source>
        <dbReference type="Proteomes" id="UP000242715"/>
    </source>
</evidence>
<dbReference type="CDD" id="cd09888">
    <property type="entry name" value="NGN_Euk"/>
    <property type="match status" value="1"/>
</dbReference>
<dbReference type="CDD" id="cd06082">
    <property type="entry name" value="KOW_Spt5_2"/>
    <property type="match status" value="1"/>
</dbReference>
<dbReference type="InterPro" id="IPR005100">
    <property type="entry name" value="NGN-domain"/>
</dbReference>
<keyword evidence="3" id="KW-0678">Repressor</keyword>
<evidence type="ECO:0000256" key="4">
    <source>
        <dbReference type="ARBA" id="ARBA00022553"/>
    </source>
</evidence>
<evidence type="ECO:0000256" key="2">
    <source>
        <dbReference type="ARBA" id="ARBA00006956"/>
    </source>
</evidence>
<feature type="domain" description="KOW" evidence="13">
    <location>
        <begin position="552"/>
        <end position="579"/>
    </location>
</feature>
<dbReference type="Gene3D" id="2.30.30.30">
    <property type="match status" value="4"/>
</dbReference>
<evidence type="ECO:0000256" key="8">
    <source>
        <dbReference type="ARBA" id="ARBA00023163"/>
    </source>
</evidence>
<evidence type="ECO:0000256" key="10">
    <source>
        <dbReference type="ARBA" id="ARBA00029645"/>
    </source>
</evidence>
<dbReference type="OrthoDB" id="28901at2759"/>
<dbReference type="Gene3D" id="3.30.70.940">
    <property type="entry name" value="NusG, N-terminal domain"/>
    <property type="match status" value="1"/>
</dbReference>
<dbReference type="InterPro" id="IPR041976">
    <property type="entry name" value="KOW_Spt5_3"/>
</dbReference>
<feature type="compositionally biased region" description="Polar residues" evidence="11">
    <location>
        <begin position="532"/>
        <end position="542"/>
    </location>
</feature>
<name>A0A2Z6NP68_TRISU</name>
<feature type="region of interest" description="Disordered" evidence="11">
    <location>
        <begin position="513"/>
        <end position="549"/>
    </location>
</feature>
<reference evidence="15" key="1">
    <citation type="journal article" date="2017" name="Front. Plant Sci.">
        <title>Climate Clever Clovers: New Paradigm to Reduce the Environmental Footprint of Ruminants by Breeding Low Methanogenic Forages Utilizing Haplotype Variation.</title>
        <authorList>
            <person name="Kaur P."/>
            <person name="Appels R."/>
            <person name="Bayer P.E."/>
            <person name="Keeble-Gagnere G."/>
            <person name="Wang J."/>
            <person name="Hirakawa H."/>
            <person name="Shirasawa K."/>
            <person name="Vercoe P."/>
            <person name="Stefanova K."/>
            <person name="Durmic Z."/>
            <person name="Nichols P."/>
            <person name="Revell C."/>
            <person name="Isobe S.N."/>
            <person name="Edwards D."/>
            <person name="Erskine W."/>
        </authorList>
    </citation>
    <scope>NUCLEOTIDE SEQUENCE [LARGE SCALE GENOMIC DNA]</scope>
    <source>
        <strain evidence="15">cv. Daliak</strain>
    </source>
</reference>
<dbReference type="InterPro" id="IPR041973">
    <property type="entry name" value="KOW_Spt5_1"/>
</dbReference>
<evidence type="ECO:0000256" key="7">
    <source>
        <dbReference type="ARBA" id="ARBA00023159"/>
    </source>
</evidence>
<feature type="region of interest" description="Disordered" evidence="11">
    <location>
        <begin position="1"/>
        <end position="84"/>
    </location>
</feature>
<evidence type="ECO:0000256" key="3">
    <source>
        <dbReference type="ARBA" id="ARBA00022491"/>
    </source>
</evidence>
<feature type="domain" description="KOW" evidence="13">
    <location>
        <begin position="390"/>
        <end position="417"/>
    </location>
</feature>
<feature type="compositionally biased region" description="Acidic residues" evidence="11">
    <location>
        <begin position="36"/>
        <end position="70"/>
    </location>
</feature>
<keyword evidence="4" id="KW-0597">Phosphoprotein</keyword>
<dbReference type="GO" id="GO:0032784">
    <property type="term" value="P:regulation of DNA-templated transcription elongation"/>
    <property type="evidence" value="ECO:0007669"/>
    <property type="project" value="InterPro"/>
</dbReference>
<dbReference type="InterPro" id="IPR041978">
    <property type="entry name" value="KOW_Spt5_5"/>
</dbReference>
<dbReference type="InterPro" id="IPR039385">
    <property type="entry name" value="NGN_Euk"/>
</dbReference>
<dbReference type="SMART" id="SM00738">
    <property type="entry name" value="NGN"/>
    <property type="match status" value="1"/>
</dbReference>
<dbReference type="PANTHER" id="PTHR11125:SF7">
    <property type="entry name" value="TRANSCRIPTION ELONGATION FACTOR SPT5"/>
    <property type="match status" value="1"/>
</dbReference>
<dbReference type="Proteomes" id="UP000242715">
    <property type="component" value="Unassembled WGS sequence"/>
</dbReference>
<gene>
    <name evidence="14" type="ORF">TSUD_164980</name>
</gene>
<dbReference type="FunFam" id="2.30.30.30:FF:000028">
    <property type="entry name" value="Transcription elongation factor SPT5"/>
    <property type="match status" value="1"/>
</dbReference>
<dbReference type="InterPro" id="IPR006645">
    <property type="entry name" value="NGN-like_dom"/>
</dbReference>
<keyword evidence="15" id="KW-1185">Reference proteome</keyword>
<dbReference type="FunFam" id="2.30.30.30:FF:000013">
    <property type="entry name" value="Transcription elongation factor SPT5"/>
    <property type="match status" value="1"/>
</dbReference>
<keyword evidence="6" id="KW-0805">Transcription regulation</keyword>
<dbReference type="EMBL" id="DF973685">
    <property type="protein sequence ID" value="GAU37695.1"/>
    <property type="molecule type" value="Genomic_DNA"/>
</dbReference>
<keyword evidence="9" id="KW-0539">Nucleus</keyword>
<evidence type="ECO:0000259" key="13">
    <source>
        <dbReference type="SMART" id="SM00739"/>
    </source>
</evidence>
<evidence type="ECO:0000256" key="1">
    <source>
        <dbReference type="ARBA" id="ARBA00004123"/>
    </source>
</evidence>
<dbReference type="SUPFAM" id="SSF50104">
    <property type="entry name" value="Translation proteins SH3-like domain"/>
    <property type="match status" value="1"/>
</dbReference>
<dbReference type="InterPro" id="IPR008991">
    <property type="entry name" value="Translation_prot_SH3-like_sf"/>
</dbReference>
<comment type="subcellular location">
    <subcellularLocation>
        <location evidence="1">Nucleus</location>
    </subcellularLocation>
</comment>
<dbReference type="InterPro" id="IPR041975">
    <property type="entry name" value="KOW_Spt5_2"/>
</dbReference>
<keyword evidence="5" id="KW-0677">Repeat</keyword>
<comment type="similarity">
    <text evidence="2">Belongs to the SPT5 family.</text>
</comment>
<evidence type="ECO:0000256" key="5">
    <source>
        <dbReference type="ARBA" id="ARBA00022737"/>
    </source>
</evidence>
<feature type="compositionally biased region" description="Gly residues" evidence="11">
    <location>
        <begin position="513"/>
        <end position="522"/>
    </location>
</feature>
<feature type="domain" description="NusG-like N-terminal" evidence="12">
    <location>
        <begin position="129"/>
        <end position="215"/>
    </location>
</feature>
<dbReference type="InterPro" id="IPR039659">
    <property type="entry name" value="SPT5"/>
</dbReference>
<dbReference type="Pfam" id="PF23284">
    <property type="entry name" value="KOW2_Spt5"/>
    <property type="match status" value="1"/>
</dbReference>
<dbReference type="CDD" id="cd06081">
    <property type="entry name" value="KOW_Spt5_1"/>
    <property type="match status" value="1"/>
</dbReference>
<dbReference type="PANTHER" id="PTHR11125">
    <property type="entry name" value="SUPPRESSOR OF TY 5"/>
    <property type="match status" value="1"/>
</dbReference>
<dbReference type="CDD" id="cd06083">
    <property type="entry name" value="KOW_Spt5_3"/>
    <property type="match status" value="1"/>
</dbReference>
<evidence type="ECO:0000256" key="9">
    <source>
        <dbReference type="ARBA" id="ARBA00023242"/>
    </source>
</evidence>
<dbReference type="SMART" id="SM00739">
    <property type="entry name" value="KOW"/>
    <property type="match status" value="4"/>
</dbReference>
<evidence type="ECO:0000256" key="6">
    <source>
        <dbReference type="ARBA" id="ARBA00023015"/>
    </source>
</evidence>
<proteinExistence type="inferred from homology"/>